<feature type="domain" description="HTH marR-type" evidence="4">
    <location>
        <begin position="1"/>
        <end position="142"/>
    </location>
</feature>
<dbReference type="Pfam" id="PF01047">
    <property type="entry name" value="MarR"/>
    <property type="match status" value="1"/>
</dbReference>
<keyword evidence="6" id="KW-1185">Reference proteome</keyword>
<sequence>MNKELEIIEKAERILNIMNQSNKKPKDYGTGDVLYHSEIHTIEAIYNHKNVNASELSSILGITNGAVSQVTNKLIKKGLIEQYQSPDNKKDVFYKLTKQGEKVNTMHNEYHKKLYNKIHQYFSTSSENDIKAINNFLDWTILNWPKD</sequence>
<dbReference type="EMBL" id="JBJIAA010000001">
    <property type="protein sequence ID" value="MFL0248992.1"/>
    <property type="molecule type" value="Genomic_DNA"/>
</dbReference>
<gene>
    <name evidence="5" type="ORF">ACJDT4_01040</name>
</gene>
<dbReference type="SUPFAM" id="SSF46785">
    <property type="entry name" value="Winged helix' DNA-binding domain"/>
    <property type="match status" value="1"/>
</dbReference>
<accession>A0ABW8TBB1</accession>
<keyword evidence="3" id="KW-0804">Transcription</keyword>
<proteinExistence type="predicted"/>
<evidence type="ECO:0000256" key="1">
    <source>
        <dbReference type="ARBA" id="ARBA00023015"/>
    </source>
</evidence>
<reference evidence="5 6" key="1">
    <citation type="submission" date="2024-11" db="EMBL/GenBank/DDBJ databases">
        <authorList>
            <person name="Heng Y.C."/>
            <person name="Lim A.C.H."/>
            <person name="Lee J.K.Y."/>
            <person name="Kittelmann S."/>
        </authorList>
    </citation>
    <scope>NUCLEOTIDE SEQUENCE [LARGE SCALE GENOMIC DNA]</scope>
    <source>
        <strain evidence="5 6">WILCCON 0114</strain>
    </source>
</reference>
<dbReference type="InterPro" id="IPR023187">
    <property type="entry name" value="Tscrpt_reg_MarR-type_CS"/>
</dbReference>
<dbReference type="InterPro" id="IPR036390">
    <property type="entry name" value="WH_DNA-bd_sf"/>
</dbReference>
<keyword evidence="2" id="KW-0238">DNA-binding</keyword>
<comment type="caution">
    <text evidence="5">The sequence shown here is derived from an EMBL/GenBank/DDBJ whole genome shotgun (WGS) entry which is preliminary data.</text>
</comment>
<evidence type="ECO:0000256" key="2">
    <source>
        <dbReference type="ARBA" id="ARBA00023125"/>
    </source>
</evidence>
<evidence type="ECO:0000256" key="3">
    <source>
        <dbReference type="ARBA" id="ARBA00023163"/>
    </source>
</evidence>
<dbReference type="CDD" id="cd00090">
    <property type="entry name" value="HTH_ARSR"/>
    <property type="match status" value="1"/>
</dbReference>
<evidence type="ECO:0000313" key="5">
    <source>
        <dbReference type="EMBL" id="MFL0248992.1"/>
    </source>
</evidence>
<evidence type="ECO:0000313" key="6">
    <source>
        <dbReference type="Proteomes" id="UP001623592"/>
    </source>
</evidence>
<name>A0ABW8TBB1_9CLOT</name>
<keyword evidence="1" id="KW-0805">Transcription regulation</keyword>
<protein>
    <submittedName>
        <fullName evidence="5">MarR family transcriptional regulator</fullName>
    </submittedName>
</protein>
<evidence type="ECO:0000259" key="4">
    <source>
        <dbReference type="PROSITE" id="PS50995"/>
    </source>
</evidence>
<organism evidence="5 6">
    <name type="scientific">Clostridium neuense</name>
    <dbReference type="NCBI Taxonomy" id="1728934"/>
    <lineage>
        <taxon>Bacteria</taxon>
        <taxon>Bacillati</taxon>
        <taxon>Bacillota</taxon>
        <taxon>Clostridia</taxon>
        <taxon>Eubacteriales</taxon>
        <taxon>Clostridiaceae</taxon>
        <taxon>Clostridium</taxon>
    </lineage>
</organism>
<dbReference type="Gene3D" id="1.10.10.10">
    <property type="entry name" value="Winged helix-like DNA-binding domain superfamily/Winged helix DNA-binding domain"/>
    <property type="match status" value="1"/>
</dbReference>
<dbReference type="PRINTS" id="PR00598">
    <property type="entry name" value="HTHMARR"/>
</dbReference>
<dbReference type="Proteomes" id="UP001623592">
    <property type="component" value="Unassembled WGS sequence"/>
</dbReference>
<dbReference type="InterPro" id="IPR036388">
    <property type="entry name" value="WH-like_DNA-bd_sf"/>
</dbReference>
<dbReference type="InterPro" id="IPR011991">
    <property type="entry name" value="ArsR-like_HTH"/>
</dbReference>
<dbReference type="PANTHER" id="PTHR35790:SF4">
    <property type="entry name" value="HTH-TYPE TRANSCRIPTIONAL REGULATOR PCHR"/>
    <property type="match status" value="1"/>
</dbReference>
<dbReference type="InterPro" id="IPR052067">
    <property type="entry name" value="Metal_resp_HTH_trans_reg"/>
</dbReference>
<dbReference type="RefSeq" id="WP_406785668.1">
    <property type="nucleotide sequence ID" value="NZ_JBJIAA010000001.1"/>
</dbReference>
<dbReference type="PANTHER" id="PTHR35790">
    <property type="entry name" value="HTH-TYPE TRANSCRIPTIONAL REGULATOR PCHR"/>
    <property type="match status" value="1"/>
</dbReference>
<dbReference type="PROSITE" id="PS50995">
    <property type="entry name" value="HTH_MARR_2"/>
    <property type="match status" value="1"/>
</dbReference>
<dbReference type="InterPro" id="IPR000835">
    <property type="entry name" value="HTH_MarR-typ"/>
</dbReference>
<dbReference type="PROSITE" id="PS01117">
    <property type="entry name" value="HTH_MARR_1"/>
    <property type="match status" value="1"/>
</dbReference>
<dbReference type="SMART" id="SM00347">
    <property type="entry name" value="HTH_MARR"/>
    <property type="match status" value="1"/>
</dbReference>